<dbReference type="SMART" id="SM01001">
    <property type="entry name" value="AIRC"/>
    <property type="match status" value="1"/>
</dbReference>
<organism evidence="14 15">
    <name type="scientific">Fusarium zealandicum</name>
    <dbReference type="NCBI Taxonomy" id="1053134"/>
    <lineage>
        <taxon>Eukaryota</taxon>
        <taxon>Fungi</taxon>
        <taxon>Dikarya</taxon>
        <taxon>Ascomycota</taxon>
        <taxon>Pezizomycotina</taxon>
        <taxon>Sordariomycetes</taxon>
        <taxon>Hypocreomycetidae</taxon>
        <taxon>Hypocreales</taxon>
        <taxon>Nectriaceae</taxon>
        <taxon>Fusarium</taxon>
        <taxon>Fusarium staphyleae species complex</taxon>
    </lineage>
</organism>
<dbReference type="Gene3D" id="3.40.50.20">
    <property type="match status" value="1"/>
</dbReference>
<evidence type="ECO:0000256" key="8">
    <source>
        <dbReference type="ARBA" id="ARBA00022793"/>
    </source>
</evidence>
<dbReference type="NCBIfam" id="TIGR01162">
    <property type="entry name" value="purE"/>
    <property type="match status" value="1"/>
</dbReference>
<protein>
    <recommendedName>
        <fullName evidence="5 11">Phosphoribosylaminoimidazole carboxylase</fullName>
        <ecNumber evidence="4 11">4.1.1.21</ecNumber>
    </recommendedName>
</protein>
<dbReference type="InterPro" id="IPR011761">
    <property type="entry name" value="ATP-grasp"/>
</dbReference>
<proteinExistence type="inferred from homology"/>
<dbReference type="InterPro" id="IPR016301">
    <property type="entry name" value="Ade2_fungi/plant"/>
</dbReference>
<evidence type="ECO:0000256" key="6">
    <source>
        <dbReference type="ARBA" id="ARBA00022741"/>
    </source>
</evidence>
<sequence length="609" mass="66448">MAKKPVVGLLGGGQLGRMLQEQAALLGIELVVLDEDQCPTKQINQNDKHVTGSFKDPEKIRELARRCDVLTVEIEHINTEVLEEIATKGVEVDGKLKKVPVHPSWETLRLIQDKYLQKEHFGKAGIPIAPQLAIESGESMQESLERAAQTFGFPFMLKARKGSYDGRGNFKVNGAEDFAEAIKDMGKLSLYAEKYQPFTKELAVMVVRTEDDDGNLRACYAYPAVETVHEESICSKVFYPPRQVSKEAGEKARKVASDVIRTLKGRGVFAVEMFLLADDELVINEVAPRPHNSGHYTIEAVPSFSQYRAQLYSILDIVPASLKIQPRVSGAIMLNILGGAQEDSHDALVDLTHSHSHDDMDIFLHLYGKVSKPSRKIGHITVASYSPEADLEQLAAPLIKEVDSIRQGRLDASSAQLRPTAPATSQQPPAAATSSRDRQNPLVVVTMGSDSDLHVLKGAFEVLEKFKVPYDFTITSAHRTPHTMSDLAKSAAGRGIRVLIAAAGGAAALPGMLASETPVPVIGVPVKATHLDGQDSLLSIVQMPRGMPVATVGINNSTNAGMLAVRILGSGDEKYRQAMADYMKSMGEEVEAKAARLQEIGWKEYLEKK</sequence>
<dbReference type="InterPro" id="IPR040686">
    <property type="entry name" value="PurK_C"/>
</dbReference>
<keyword evidence="7 11" id="KW-0658">Purine biosynthesis</keyword>
<dbReference type="Pfam" id="PF00731">
    <property type="entry name" value="AIRC"/>
    <property type="match status" value="1"/>
</dbReference>
<evidence type="ECO:0000256" key="2">
    <source>
        <dbReference type="ARBA" id="ARBA00004747"/>
    </source>
</evidence>
<evidence type="ECO:0000256" key="5">
    <source>
        <dbReference type="ARBA" id="ARBA00021059"/>
    </source>
</evidence>
<dbReference type="AlphaFoldDB" id="A0A8H4UP08"/>
<dbReference type="HAMAP" id="MF_01928">
    <property type="entry name" value="PurK"/>
    <property type="match status" value="1"/>
</dbReference>
<evidence type="ECO:0000256" key="9">
    <source>
        <dbReference type="ARBA" id="ARBA00022840"/>
    </source>
</evidence>
<name>A0A8H4UP08_9HYPO</name>
<comment type="catalytic activity">
    <reaction evidence="1 11">
        <text>5-amino-1-(5-phospho-D-ribosyl)imidazole-4-carboxylate + H(+) = 5-amino-1-(5-phospho-beta-D-ribosyl)imidazole + CO2</text>
        <dbReference type="Rhea" id="RHEA:10792"/>
        <dbReference type="ChEBI" id="CHEBI:15378"/>
        <dbReference type="ChEBI" id="CHEBI:16526"/>
        <dbReference type="ChEBI" id="CHEBI:77657"/>
        <dbReference type="ChEBI" id="CHEBI:137981"/>
        <dbReference type="EC" id="4.1.1.21"/>
    </reaction>
</comment>
<dbReference type="Pfam" id="PF02222">
    <property type="entry name" value="ATP-grasp"/>
    <property type="match status" value="1"/>
</dbReference>
<evidence type="ECO:0000256" key="1">
    <source>
        <dbReference type="ARBA" id="ARBA00001244"/>
    </source>
</evidence>
<dbReference type="GO" id="GO:0046872">
    <property type="term" value="F:metal ion binding"/>
    <property type="evidence" value="ECO:0007669"/>
    <property type="project" value="InterPro"/>
</dbReference>
<gene>
    <name evidence="14" type="ORF">FZEAL_3353</name>
</gene>
<dbReference type="Pfam" id="PF17769">
    <property type="entry name" value="PurK_C"/>
    <property type="match status" value="1"/>
</dbReference>
<evidence type="ECO:0000256" key="4">
    <source>
        <dbReference type="ARBA" id="ARBA00012329"/>
    </source>
</evidence>
<dbReference type="UniPathway" id="UPA00074">
    <property type="reaction ID" value="UER00130"/>
</dbReference>
<evidence type="ECO:0000259" key="13">
    <source>
        <dbReference type="PROSITE" id="PS50975"/>
    </source>
</evidence>
<reference evidence="14" key="1">
    <citation type="journal article" date="2020" name="BMC Genomics">
        <title>Correction to: Identification and distribution of gene clusters required for synthesis of sphingolipid metabolism inhibitors in diverse species of the filamentous fungus Fusarium.</title>
        <authorList>
            <person name="Kim H.S."/>
            <person name="Lohmar J.M."/>
            <person name="Busman M."/>
            <person name="Brown D.W."/>
            <person name="Naumann T.A."/>
            <person name="Divon H.H."/>
            <person name="Lysoe E."/>
            <person name="Uhlig S."/>
            <person name="Proctor R.H."/>
        </authorList>
    </citation>
    <scope>NUCLEOTIDE SEQUENCE</scope>
    <source>
        <strain evidence="14">NRRL 22465</strain>
    </source>
</reference>
<keyword evidence="10 11" id="KW-0456">Lyase</keyword>
<dbReference type="InterPro" id="IPR033747">
    <property type="entry name" value="PurE_ClassI"/>
</dbReference>
<dbReference type="PIRSF" id="PIRSF001340">
    <property type="entry name" value="AIR_carboxylase"/>
    <property type="match status" value="1"/>
</dbReference>
<dbReference type="InterPro" id="IPR005875">
    <property type="entry name" value="PurK"/>
</dbReference>
<accession>A0A8H4UP08</accession>
<evidence type="ECO:0000256" key="10">
    <source>
        <dbReference type="ARBA" id="ARBA00023239"/>
    </source>
</evidence>
<dbReference type="Proteomes" id="UP000635477">
    <property type="component" value="Unassembled WGS sequence"/>
</dbReference>
<reference evidence="14" key="2">
    <citation type="submission" date="2020-05" db="EMBL/GenBank/DDBJ databases">
        <authorList>
            <person name="Kim H.-S."/>
            <person name="Proctor R.H."/>
            <person name="Brown D.W."/>
        </authorList>
    </citation>
    <scope>NUCLEOTIDE SEQUENCE</scope>
    <source>
        <strain evidence="14">NRRL 22465</strain>
    </source>
</reference>
<feature type="region of interest" description="Disordered" evidence="12">
    <location>
        <begin position="413"/>
        <end position="439"/>
    </location>
</feature>
<dbReference type="Gene3D" id="3.30.1490.20">
    <property type="entry name" value="ATP-grasp fold, A domain"/>
    <property type="match status" value="1"/>
</dbReference>
<dbReference type="InterPro" id="IPR013815">
    <property type="entry name" value="ATP_grasp_subdomain_1"/>
</dbReference>
<dbReference type="SUPFAM" id="SSF52440">
    <property type="entry name" value="PreATP-grasp domain"/>
    <property type="match status" value="1"/>
</dbReference>
<dbReference type="InterPro" id="IPR003135">
    <property type="entry name" value="ATP-grasp_carboxylate-amine"/>
</dbReference>
<dbReference type="OrthoDB" id="15425at2759"/>
<evidence type="ECO:0000256" key="12">
    <source>
        <dbReference type="SAM" id="MobiDB-lite"/>
    </source>
</evidence>
<dbReference type="GO" id="GO:0005524">
    <property type="term" value="F:ATP binding"/>
    <property type="evidence" value="ECO:0007669"/>
    <property type="project" value="UniProtKB-UniRule"/>
</dbReference>
<dbReference type="SUPFAM" id="SSF52255">
    <property type="entry name" value="N5-CAIR mutase (phosphoribosylaminoimidazole carboxylase, PurE)"/>
    <property type="match status" value="1"/>
</dbReference>
<evidence type="ECO:0000256" key="11">
    <source>
        <dbReference type="PIRNR" id="PIRNR001340"/>
    </source>
</evidence>
<comment type="caution">
    <text evidence="14">The sequence shown here is derived from an EMBL/GenBank/DDBJ whole genome shotgun (WGS) entry which is preliminary data.</text>
</comment>
<keyword evidence="8 11" id="KW-0210">Decarboxylase</keyword>
<evidence type="ECO:0000256" key="3">
    <source>
        <dbReference type="ARBA" id="ARBA00006114"/>
    </source>
</evidence>
<dbReference type="InterPro" id="IPR054350">
    <property type="entry name" value="PurT/PurK_preATP-grasp"/>
</dbReference>
<dbReference type="SUPFAM" id="SSF51246">
    <property type="entry name" value="Rudiment single hybrid motif"/>
    <property type="match status" value="1"/>
</dbReference>
<feature type="domain" description="ATP-grasp" evidence="13">
    <location>
        <begin position="118"/>
        <end position="315"/>
    </location>
</feature>
<dbReference type="Pfam" id="PF22660">
    <property type="entry name" value="RS_preATP-grasp-like"/>
    <property type="match status" value="1"/>
</dbReference>
<dbReference type="InterPro" id="IPR000031">
    <property type="entry name" value="PurE_dom"/>
</dbReference>
<dbReference type="NCBIfam" id="TIGR01161">
    <property type="entry name" value="purK"/>
    <property type="match status" value="1"/>
</dbReference>
<dbReference type="SUPFAM" id="SSF56059">
    <property type="entry name" value="Glutathione synthetase ATP-binding domain-like"/>
    <property type="match status" value="1"/>
</dbReference>
<comment type="pathway">
    <text evidence="2 11">Purine metabolism; IMP biosynthesis via de novo pathway; 5-amino-1-(5-phospho-D-ribosyl)imidazole-4-carboxylate from 5-amino-1-(5-phospho-D-ribosyl)imidazole (carboxylase route): step 1/1.</text>
</comment>
<keyword evidence="15" id="KW-1185">Reference proteome</keyword>
<dbReference type="InterPro" id="IPR016185">
    <property type="entry name" value="PreATP-grasp_dom_sf"/>
</dbReference>
<dbReference type="Gene3D" id="3.40.50.1970">
    <property type="match status" value="1"/>
</dbReference>
<dbReference type="HAMAP" id="MF_01929">
    <property type="entry name" value="PurE_classI"/>
    <property type="match status" value="1"/>
</dbReference>
<feature type="compositionally biased region" description="Low complexity" evidence="12">
    <location>
        <begin position="419"/>
        <end position="434"/>
    </location>
</feature>
<keyword evidence="6 11" id="KW-0547">Nucleotide-binding</keyword>
<dbReference type="InterPro" id="IPR011054">
    <property type="entry name" value="Rudment_hybrid_motif"/>
</dbReference>
<dbReference type="PANTHER" id="PTHR11609">
    <property type="entry name" value="PURINE BIOSYNTHESIS PROTEIN 6/7, PUR6/7"/>
    <property type="match status" value="1"/>
</dbReference>
<comment type="similarity">
    <text evidence="3 11">In the C-terminal section; belongs to the AIR carboxylase family. Class I subfamily.</text>
</comment>
<evidence type="ECO:0000256" key="7">
    <source>
        <dbReference type="ARBA" id="ARBA00022755"/>
    </source>
</evidence>
<dbReference type="EMBL" id="JABEYC010000213">
    <property type="protein sequence ID" value="KAF4980685.1"/>
    <property type="molecule type" value="Genomic_DNA"/>
</dbReference>
<evidence type="ECO:0000313" key="14">
    <source>
        <dbReference type="EMBL" id="KAF4980685.1"/>
    </source>
</evidence>
<dbReference type="EC" id="4.1.1.21" evidence="4 11"/>
<evidence type="ECO:0000313" key="15">
    <source>
        <dbReference type="Proteomes" id="UP000635477"/>
    </source>
</evidence>
<dbReference type="GO" id="GO:0004638">
    <property type="term" value="F:phosphoribosylaminoimidazole carboxylase activity"/>
    <property type="evidence" value="ECO:0007669"/>
    <property type="project" value="UniProtKB-UniRule"/>
</dbReference>
<dbReference type="PANTHER" id="PTHR11609:SF5">
    <property type="entry name" value="PHOSPHORIBOSYLAMINOIMIDAZOLE CARBOXYLASE"/>
    <property type="match status" value="1"/>
</dbReference>
<dbReference type="GO" id="GO:0006189">
    <property type="term" value="P:'de novo' IMP biosynthetic process"/>
    <property type="evidence" value="ECO:0007669"/>
    <property type="project" value="UniProtKB-UniRule"/>
</dbReference>
<dbReference type="PROSITE" id="PS50975">
    <property type="entry name" value="ATP_GRASP"/>
    <property type="match status" value="1"/>
</dbReference>
<keyword evidence="9 11" id="KW-0067">ATP-binding</keyword>
<dbReference type="Gene3D" id="3.30.470.20">
    <property type="entry name" value="ATP-grasp fold, B domain"/>
    <property type="match status" value="1"/>
</dbReference>